<organism evidence="1 2">
    <name type="scientific">Lymnaea stagnalis</name>
    <name type="common">Great pond snail</name>
    <name type="synonym">Helix stagnalis</name>
    <dbReference type="NCBI Taxonomy" id="6523"/>
    <lineage>
        <taxon>Eukaryota</taxon>
        <taxon>Metazoa</taxon>
        <taxon>Spiralia</taxon>
        <taxon>Lophotrochozoa</taxon>
        <taxon>Mollusca</taxon>
        <taxon>Gastropoda</taxon>
        <taxon>Heterobranchia</taxon>
        <taxon>Euthyneura</taxon>
        <taxon>Panpulmonata</taxon>
        <taxon>Hygrophila</taxon>
        <taxon>Lymnaeoidea</taxon>
        <taxon>Lymnaeidae</taxon>
        <taxon>Lymnaea</taxon>
    </lineage>
</organism>
<sequence>ISLFLKTFIAKDNKDVKAIPVSNNTVSNRIDEMSKDIEIQHVEKLRKKLE</sequence>
<keyword evidence="2" id="KW-1185">Reference proteome</keyword>
<name>A0AAV2H377_LYMST</name>
<feature type="non-terminal residue" evidence="1">
    <location>
        <position position="1"/>
    </location>
</feature>
<gene>
    <name evidence="1" type="ORF">GSLYS_00002265001</name>
</gene>
<dbReference type="AlphaFoldDB" id="A0AAV2H377"/>
<evidence type="ECO:0000313" key="1">
    <source>
        <dbReference type="EMBL" id="CAL1528095.1"/>
    </source>
</evidence>
<reference evidence="1 2" key="1">
    <citation type="submission" date="2024-04" db="EMBL/GenBank/DDBJ databases">
        <authorList>
            <consortium name="Genoscope - CEA"/>
            <person name="William W."/>
        </authorList>
    </citation>
    <scope>NUCLEOTIDE SEQUENCE [LARGE SCALE GENOMIC DNA]</scope>
</reference>
<dbReference type="Proteomes" id="UP001497497">
    <property type="component" value="Unassembled WGS sequence"/>
</dbReference>
<comment type="caution">
    <text evidence="1">The sequence shown here is derived from an EMBL/GenBank/DDBJ whole genome shotgun (WGS) entry which is preliminary data.</text>
</comment>
<proteinExistence type="predicted"/>
<protein>
    <submittedName>
        <fullName evidence="1">Uncharacterized protein</fullName>
    </submittedName>
</protein>
<dbReference type="EMBL" id="CAXITT010000027">
    <property type="protein sequence ID" value="CAL1528095.1"/>
    <property type="molecule type" value="Genomic_DNA"/>
</dbReference>
<evidence type="ECO:0000313" key="2">
    <source>
        <dbReference type="Proteomes" id="UP001497497"/>
    </source>
</evidence>
<accession>A0AAV2H377</accession>